<dbReference type="Proteomes" id="UP001623591">
    <property type="component" value="Unassembled WGS sequence"/>
</dbReference>
<sequence>MVYDFSTNTLASLLIVATLQVLIYPLIAKSVSAYNYGLILTIMGIVNTIVNSLGNSLNNIRLVRNQTYENRGIKGDFNVILLAVSILGAIFTLCLILGFQNIGMLNDIILIFTVILGIVKSYFLVDYRLKLNFTLNLICNGVNAIGYVVGLFIFRLTNIWTFPFLMGEVFGVLFLLFTTDLIKEPTKTTEALKETFSSYLMLILTCAMATALSYMDRLIIFPLLGGEAVSTFTVATFFGKSIGLVFTPIAGVLLGYYAQKSFKFTRKLFWHINIIVLLFSAAFFGVSCIVSTWFTGILYPSLIESAKPYILIANLGAILGMTASMTQPAILKFAPMVWQIFIQLAYSVIYILLGIFMLKVYGISGFCICIIFANIVRLVMLYLVGHIYLSKGEKIYE</sequence>
<dbReference type="PANTHER" id="PTHR30250:SF11">
    <property type="entry name" value="O-ANTIGEN TRANSPORTER-RELATED"/>
    <property type="match status" value="1"/>
</dbReference>
<organism evidence="7 8">
    <name type="scientific">Candidatus Clostridium stratigraminis</name>
    <dbReference type="NCBI Taxonomy" id="3381661"/>
    <lineage>
        <taxon>Bacteria</taxon>
        <taxon>Bacillati</taxon>
        <taxon>Bacillota</taxon>
        <taxon>Clostridia</taxon>
        <taxon>Eubacteriales</taxon>
        <taxon>Clostridiaceae</taxon>
        <taxon>Clostridium</taxon>
    </lineage>
</organism>
<keyword evidence="4 6" id="KW-1133">Transmembrane helix</keyword>
<feature type="transmembrane region" description="Helical" evidence="6">
    <location>
        <begin position="199"/>
        <end position="220"/>
    </location>
</feature>
<evidence type="ECO:0000256" key="6">
    <source>
        <dbReference type="SAM" id="Phobius"/>
    </source>
</evidence>
<evidence type="ECO:0000256" key="4">
    <source>
        <dbReference type="ARBA" id="ARBA00022989"/>
    </source>
</evidence>
<gene>
    <name evidence="7" type="ORF">ACJDUG_10155</name>
</gene>
<evidence type="ECO:0000256" key="2">
    <source>
        <dbReference type="ARBA" id="ARBA00022475"/>
    </source>
</evidence>
<evidence type="ECO:0000256" key="5">
    <source>
        <dbReference type="ARBA" id="ARBA00023136"/>
    </source>
</evidence>
<dbReference type="EMBL" id="JBJHZZ010000005">
    <property type="protein sequence ID" value="MFL0247336.1"/>
    <property type="molecule type" value="Genomic_DNA"/>
</dbReference>
<dbReference type="PANTHER" id="PTHR30250">
    <property type="entry name" value="PST FAMILY PREDICTED COLANIC ACID TRANSPORTER"/>
    <property type="match status" value="1"/>
</dbReference>
<name>A0ABW8T4T1_9CLOT</name>
<evidence type="ECO:0000256" key="3">
    <source>
        <dbReference type="ARBA" id="ARBA00022692"/>
    </source>
</evidence>
<evidence type="ECO:0000256" key="1">
    <source>
        <dbReference type="ARBA" id="ARBA00004651"/>
    </source>
</evidence>
<keyword evidence="8" id="KW-1185">Reference proteome</keyword>
<comment type="caution">
    <text evidence="7">The sequence shown here is derived from an EMBL/GenBank/DDBJ whole genome shotgun (WGS) entry which is preliminary data.</text>
</comment>
<feature type="transmembrane region" description="Helical" evidence="6">
    <location>
        <begin position="268"/>
        <end position="294"/>
    </location>
</feature>
<keyword evidence="3 6" id="KW-0812">Transmembrane</keyword>
<proteinExistence type="predicted"/>
<dbReference type="RefSeq" id="WP_406769789.1">
    <property type="nucleotide sequence ID" value="NZ_JBJHZZ010000005.1"/>
</dbReference>
<feature type="transmembrane region" description="Helical" evidence="6">
    <location>
        <begin position="363"/>
        <end position="384"/>
    </location>
</feature>
<keyword evidence="2" id="KW-1003">Cell membrane</keyword>
<keyword evidence="5 6" id="KW-0472">Membrane</keyword>
<feature type="transmembrane region" description="Helical" evidence="6">
    <location>
        <begin position="232"/>
        <end position="256"/>
    </location>
</feature>
<feature type="transmembrane region" description="Helical" evidence="6">
    <location>
        <begin position="160"/>
        <end position="178"/>
    </location>
</feature>
<evidence type="ECO:0000313" key="8">
    <source>
        <dbReference type="Proteomes" id="UP001623591"/>
    </source>
</evidence>
<feature type="transmembrane region" description="Helical" evidence="6">
    <location>
        <begin position="105"/>
        <end position="125"/>
    </location>
</feature>
<accession>A0ABW8T4T1</accession>
<dbReference type="InterPro" id="IPR050833">
    <property type="entry name" value="Poly_Biosynth_Transport"/>
</dbReference>
<feature type="transmembrane region" description="Helical" evidence="6">
    <location>
        <begin position="306"/>
        <end position="325"/>
    </location>
</feature>
<reference evidence="7 8" key="1">
    <citation type="submission" date="2024-11" db="EMBL/GenBank/DDBJ databases">
        <authorList>
            <person name="Heng Y.C."/>
            <person name="Lim A.C.H."/>
            <person name="Lee J.K.Y."/>
            <person name="Kittelmann S."/>
        </authorList>
    </citation>
    <scope>NUCLEOTIDE SEQUENCE [LARGE SCALE GENOMIC DNA]</scope>
    <source>
        <strain evidence="7 8">WILCCON 0185</strain>
    </source>
</reference>
<feature type="transmembrane region" description="Helical" evidence="6">
    <location>
        <begin position="337"/>
        <end position="357"/>
    </location>
</feature>
<feature type="transmembrane region" description="Helical" evidence="6">
    <location>
        <begin position="137"/>
        <end position="154"/>
    </location>
</feature>
<comment type="subcellular location">
    <subcellularLocation>
        <location evidence="1">Cell membrane</location>
        <topology evidence="1">Multi-pass membrane protein</topology>
    </subcellularLocation>
</comment>
<protein>
    <submittedName>
        <fullName evidence="7">Lipopolysaccharide biosynthesis protein</fullName>
    </submittedName>
</protein>
<evidence type="ECO:0000313" key="7">
    <source>
        <dbReference type="EMBL" id="MFL0247336.1"/>
    </source>
</evidence>
<feature type="transmembrane region" description="Helical" evidence="6">
    <location>
        <begin position="75"/>
        <end position="99"/>
    </location>
</feature>
<feature type="transmembrane region" description="Helical" evidence="6">
    <location>
        <begin position="33"/>
        <end position="54"/>
    </location>
</feature>
<feature type="transmembrane region" description="Helical" evidence="6">
    <location>
        <begin position="7"/>
        <end position="27"/>
    </location>
</feature>